<dbReference type="AlphaFoldDB" id="A0A9X2UPE8"/>
<dbReference type="GO" id="GO:0006270">
    <property type="term" value="P:DNA replication initiation"/>
    <property type="evidence" value="ECO:0007669"/>
    <property type="project" value="InterPro"/>
</dbReference>
<dbReference type="EMBL" id="JANUBF010000024">
    <property type="protein sequence ID" value="MCS4037714.1"/>
    <property type="molecule type" value="Genomic_DNA"/>
</dbReference>
<accession>A0A9X2UPE8</accession>
<feature type="domain" description="Initiator Rep protein WH1" evidence="2">
    <location>
        <begin position="4"/>
        <end position="133"/>
    </location>
</feature>
<evidence type="ECO:0000259" key="2">
    <source>
        <dbReference type="Pfam" id="PF01051"/>
    </source>
</evidence>
<name>A0A9X2UPE8_9BACT</name>
<dbReference type="InterPro" id="IPR036390">
    <property type="entry name" value="WH_DNA-bd_sf"/>
</dbReference>
<organism evidence="3 4">
    <name type="scientific">Salinibacter ruber</name>
    <dbReference type="NCBI Taxonomy" id="146919"/>
    <lineage>
        <taxon>Bacteria</taxon>
        <taxon>Pseudomonadati</taxon>
        <taxon>Rhodothermota</taxon>
        <taxon>Rhodothermia</taxon>
        <taxon>Rhodothermales</taxon>
        <taxon>Salinibacteraceae</taxon>
        <taxon>Salinibacter</taxon>
    </lineage>
</organism>
<dbReference type="Pfam" id="PF21205">
    <property type="entry name" value="Rep3_C"/>
    <property type="match status" value="1"/>
</dbReference>
<dbReference type="RefSeq" id="WP_259091093.1">
    <property type="nucleotide sequence ID" value="NZ_JANTZY010000022.1"/>
</dbReference>
<dbReference type="InterPro" id="IPR036388">
    <property type="entry name" value="WH-like_DNA-bd_sf"/>
</dbReference>
<evidence type="ECO:0000313" key="3">
    <source>
        <dbReference type="EMBL" id="MCS4037714.1"/>
    </source>
</evidence>
<evidence type="ECO:0000313" key="4">
    <source>
        <dbReference type="Proteomes" id="UP001155040"/>
    </source>
</evidence>
<protein>
    <submittedName>
        <fullName evidence="3">Plasmid replication initiation protein</fullName>
    </submittedName>
</protein>
<comment type="caution">
    <text evidence="3">The sequence shown here is derived from an EMBL/GenBank/DDBJ whole genome shotgun (WGS) entry which is preliminary data.</text>
</comment>
<proteinExistence type="inferred from homology"/>
<dbReference type="Proteomes" id="UP001155040">
    <property type="component" value="Unassembled WGS sequence"/>
</dbReference>
<dbReference type="Pfam" id="PF01051">
    <property type="entry name" value="Rep3_N"/>
    <property type="match status" value="1"/>
</dbReference>
<dbReference type="GO" id="GO:0003887">
    <property type="term" value="F:DNA-directed DNA polymerase activity"/>
    <property type="evidence" value="ECO:0007669"/>
    <property type="project" value="InterPro"/>
</dbReference>
<evidence type="ECO:0000256" key="1">
    <source>
        <dbReference type="ARBA" id="ARBA00038283"/>
    </source>
</evidence>
<dbReference type="Gene3D" id="1.10.10.10">
    <property type="entry name" value="Winged helix-like DNA-binding domain superfamily/Winged helix DNA-binding domain"/>
    <property type="match status" value="2"/>
</dbReference>
<sequence>MDWSILMHRIFLALLGEREAWVREPFAACHISVRRVREMAEISQKSIYEEAAEATTRLTSEPIEFWSRDRENYVGYPIFSMCKYKSREGAIEAKFNEEARLHLLRLRERFAERRLRQAIPLPTPYAIRTHEIAKMIERPGERRSRQIPVGRFREMFGLESKYDRHSDMRRRVIDPSVEQVNEKTDVNVRCEDVRDGQTPVALRWTVAVDRRALGRP</sequence>
<comment type="similarity">
    <text evidence="1">Belongs to the initiator RepB protein family.</text>
</comment>
<dbReference type="SUPFAM" id="SSF46785">
    <property type="entry name" value="Winged helix' DNA-binding domain"/>
    <property type="match status" value="2"/>
</dbReference>
<dbReference type="InterPro" id="IPR000525">
    <property type="entry name" value="Initiator_Rep_WH1"/>
</dbReference>
<reference evidence="3" key="1">
    <citation type="submission" date="2022-08" db="EMBL/GenBank/DDBJ databases">
        <title>Genomic Encyclopedia of Type Strains, Phase V (KMG-V): Genome sequencing to study the core and pangenomes of soil and plant-associated prokaryotes.</title>
        <authorList>
            <person name="Whitman W."/>
        </authorList>
    </citation>
    <scope>NUCLEOTIDE SEQUENCE</scope>
    <source>
        <strain evidence="3">SP3012</strain>
    </source>
</reference>
<gene>
    <name evidence="3" type="ORF">GGQ01_002801</name>
</gene>